<keyword evidence="6" id="KW-0653">Protein transport</keyword>
<accession>A0A3B0RJ88</accession>
<keyword evidence="2" id="KW-0813">Transport</keyword>
<keyword evidence="8 9" id="KW-0472">Membrane</keyword>
<feature type="transmembrane region" description="Helical" evidence="9">
    <location>
        <begin position="44"/>
        <end position="61"/>
    </location>
</feature>
<feature type="domain" description="ABC transmembrane type-1" evidence="10">
    <location>
        <begin position="164"/>
        <end position="378"/>
    </location>
</feature>
<dbReference type="GO" id="GO:0005886">
    <property type="term" value="C:plasma membrane"/>
    <property type="evidence" value="ECO:0007669"/>
    <property type="project" value="UniProtKB-SubCell"/>
</dbReference>
<feature type="transmembrane region" description="Helical" evidence="9">
    <location>
        <begin position="202"/>
        <end position="225"/>
    </location>
</feature>
<feature type="transmembrane region" description="Helical" evidence="9">
    <location>
        <begin position="249"/>
        <end position="268"/>
    </location>
</feature>
<feature type="transmembrane region" description="Helical" evidence="9">
    <location>
        <begin position="168"/>
        <end position="190"/>
    </location>
</feature>
<sequence>MPVILATDIIIYLVFLVIIAGAVLARRGDGYLSQIWQHLKKNRLAMVCMAILILYGLVALSDSIRWRDRVEPNGATSASNESVYSANAHSILDRALSGLRAKAEKTFSAPLATKLFVKETIEKTAPDGTVITVRDHPPLKHPGSHLLGTDKVGSDVLLAALKGVRTGVVIGTGTTIIIIPFAILFGVLAGYCGGWVDDLIQYVYTTLSSIPGVLLIVAFMLIFGAEGYQGGVIKEADLWFGLFVPSDRLFWLCVIMGITSWTDLCRLIRGETLKLRELEYVQAARAFGVSNIKTMLRHIIPNLMHLVLITFILQFSGLVLAEAVLSYIGIGVGPEMGSWGNMINTARLELSREPVVWWSLVGAFIFIFGLVLPANIFGDAIRDALDPKLRLGRK</sequence>
<dbReference type="Gene3D" id="1.10.3720.10">
    <property type="entry name" value="MetI-like"/>
    <property type="match status" value="1"/>
</dbReference>
<protein>
    <submittedName>
        <fullName evidence="11">ABC transporter, permease protein 2 (Cluster 5, nickel/peptides/opines)</fullName>
    </submittedName>
</protein>
<feature type="transmembrane region" description="Helical" evidence="9">
    <location>
        <begin position="6"/>
        <end position="24"/>
    </location>
</feature>
<dbReference type="PANTHER" id="PTHR43386">
    <property type="entry name" value="OLIGOPEPTIDE TRANSPORT SYSTEM PERMEASE PROTEIN APPC"/>
    <property type="match status" value="1"/>
</dbReference>
<keyword evidence="7 9" id="KW-1133">Transmembrane helix</keyword>
<dbReference type="InterPro" id="IPR050366">
    <property type="entry name" value="BP-dependent_transpt_permease"/>
</dbReference>
<proteinExistence type="predicted"/>
<name>A0A3B0RJ88_9ZZZZ</name>
<dbReference type="PROSITE" id="PS50928">
    <property type="entry name" value="ABC_TM1"/>
    <property type="match status" value="1"/>
</dbReference>
<dbReference type="GO" id="GO:0015031">
    <property type="term" value="P:protein transport"/>
    <property type="evidence" value="ECO:0007669"/>
    <property type="project" value="UniProtKB-KW"/>
</dbReference>
<dbReference type="CDD" id="cd06261">
    <property type="entry name" value="TM_PBP2"/>
    <property type="match status" value="1"/>
</dbReference>
<dbReference type="AlphaFoldDB" id="A0A3B0RJ88"/>
<evidence type="ECO:0000256" key="2">
    <source>
        <dbReference type="ARBA" id="ARBA00022448"/>
    </source>
</evidence>
<evidence type="ECO:0000256" key="3">
    <source>
        <dbReference type="ARBA" id="ARBA00022475"/>
    </source>
</evidence>
<keyword evidence="3" id="KW-1003">Cell membrane</keyword>
<feature type="transmembrane region" description="Helical" evidence="9">
    <location>
        <begin position="303"/>
        <end position="330"/>
    </location>
</feature>
<evidence type="ECO:0000313" key="11">
    <source>
        <dbReference type="EMBL" id="VAV84593.1"/>
    </source>
</evidence>
<organism evidence="11">
    <name type="scientific">hydrothermal vent metagenome</name>
    <dbReference type="NCBI Taxonomy" id="652676"/>
    <lineage>
        <taxon>unclassified sequences</taxon>
        <taxon>metagenomes</taxon>
        <taxon>ecological metagenomes</taxon>
    </lineage>
</organism>
<evidence type="ECO:0000256" key="1">
    <source>
        <dbReference type="ARBA" id="ARBA00004651"/>
    </source>
</evidence>
<dbReference type="InterPro" id="IPR025966">
    <property type="entry name" value="OppC_N"/>
</dbReference>
<evidence type="ECO:0000256" key="8">
    <source>
        <dbReference type="ARBA" id="ARBA00023136"/>
    </source>
</evidence>
<evidence type="ECO:0000256" key="5">
    <source>
        <dbReference type="ARBA" id="ARBA00022856"/>
    </source>
</evidence>
<dbReference type="SUPFAM" id="SSF161098">
    <property type="entry name" value="MetI-like"/>
    <property type="match status" value="1"/>
</dbReference>
<dbReference type="InterPro" id="IPR000515">
    <property type="entry name" value="MetI-like"/>
</dbReference>
<keyword evidence="4 9" id="KW-0812">Transmembrane</keyword>
<evidence type="ECO:0000256" key="9">
    <source>
        <dbReference type="SAM" id="Phobius"/>
    </source>
</evidence>
<comment type="subcellular location">
    <subcellularLocation>
        <location evidence="1">Cell membrane</location>
        <topology evidence="1">Multi-pass membrane protein</topology>
    </subcellularLocation>
</comment>
<dbReference type="EMBL" id="UOEA01000069">
    <property type="protein sequence ID" value="VAV84593.1"/>
    <property type="molecule type" value="Genomic_DNA"/>
</dbReference>
<reference evidence="11" key="1">
    <citation type="submission" date="2018-06" db="EMBL/GenBank/DDBJ databases">
        <authorList>
            <person name="Zhirakovskaya E."/>
        </authorList>
    </citation>
    <scope>NUCLEOTIDE SEQUENCE</scope>
</reference>
<feature type="transmembrane region" description="Helical" evidence="9">
    <location>
        <begin position="355"/>
        <end position="378"/>
    </location>
</feature>
<evidence type="ECO:0000256" key="6">
    <source>
        <dbReference type="ARBA" id="ARBA00022927"/>
    </source>
</evidence>
<evidence type="ECO:0000256" key="7">
    <source>
        <dbReference type="ARBA" id="ARBA00022989"/>
    </source>
</evidence>
<evidence type="ECO:0000259" key="10">
    <source>
        <dbReference type="PROSITE" id="PS50928"/>
    </source>
</evidence>
<gene>
    <name evidence="11" type="ORF">MNBD_DELTA01-1808</name>
</gene>
<keyword evidence="5" id="KW-0571">Peptide transport</keyword>
<dbReference type="GO" id="GO:0055085">
    <property type="term" value="P:transmembrane transport"/>
    <property type="evidence" value="ECO:0007669"/>
    <property type="project" value="InterPro"/>
</dbReference>
<dbReference type="InterPro" id="IPR035906">
    <property type="entry name" value="MetI-like_sf"/>
</dbReference>
<dbReference type="Pfam" id="PF00528">
    <property type="entry name" value="BPD_transp_1"/>
    <property type="match status" value="1"/>
</dbReference>
<dbReference type="Pfam" id="PF12911">
    <property type="entry name" value="OppC_N"/>
    <property type="match status" value="1"/>
</dbReference>
<dbReference type="GO" id="GO:0015833">
    <property type="term" value="P:peptide transport"/>
    <property type="evidence" value="ECO:0007669"/>
    <property type="project" value="UniProtKB-KW"/>
</dbReference>
<evidence type="ECO:0000256" key="4">
    <source>
        <dbReference type="ARBA" id="ARBA00022692"/>
    </source>
</evidence>
<dbReference type="PANTHER" id="PTHR43386:SF24">
    <property type="entry name" value="OLIGOPEPTIDE TRANSPORT SYSTEM PERMEASE PROTEIN AMID"/>
    <property type="match status" value="1"/>
</dbReference>